<evidence type="ECO:0000313" key="3">
    <source>
        <dbReference type="EMBL" id="ODN66944.1"/>
    </source>
</evidence>
<dbReference type="InterPro" id="IPR058581">
    <property type="entry name" value="TM_HPP"/>
</dbReference>
<keyword evidence="1" id="KW-0812">Transmembrane</keyword>
<feature type="transmembrane region" description="Helical" evidence="1">
    <location>
        <begin position="20"/>
        <end position="37"/>
    </location>
</feature>
<feature type="transmembrane region" description="Helical" evidence="1">
    <location>
        <begin position="143"/>
        <end position="166"/>
    </location>
</feature>
<reference evidence="3 4" key="1">
    <citation type="submission" date="2016-07" db="EMBL/GenBank/DDBJ databases">
        <title>Draft Genome Sequence of Methylophaga muralis Bur 1.</title>
        <authorList>
            <person name="Vasilenko O.V."/>
            <person name="Doronina N.V."/>
            <person name="Shmareva M.N."/>
            <person name="Tarlachkov S.V."/>
            <person name="Mustakhimov I."/>
            <person name="Trotsenko Y.A."/>
        </authorList>
    </citation>
    <scope>NUCLEOTIDE SEQUENCE [LARGE SCALE GENOMIC DNA]</scope>
    <source>
        <strain evidence="3 4">Bur 1</strain>
    </source>
</reference>
<organism evidence="3 4">
    <name type="scientific">Methylophaga muralis</name>
    <dbReference type="NCBI Taxonomy" id="291169"/>
    <lineage>
        <taxon>Bacteria</taxon>
        <taxon>Pseudomonadati</taxon>
        <taxon>Pseudomonadota</taxon>
        <taxon>Gammaproteobacteria</taxon>
        <taxon>Thiotrichales</taxon>
        <taxon>Piscirickettsiaceae</taxon>
        <taxon>Methylophaga</taxon>
    </lineage>
</organism>
<evidence type="ECO:0000256" key="1">
    <source>
        <dbReference type="SAM" id="Phobius"/>
    </source>
</evidence>
<keyword evidence="1" id="KW-0472">Membrane</keyword>
<keyword evidence="4" id="KW-1185">Reference proteome</keyword>
<evidence type="ECO:0000313" key="4">
    <source>
        <dbReference type="Proteomes" id="UP000094379"/>
    </source>
</evidence>
<dbReference type="Pfam" id="PF04982">
    <property type="entry name" value="TM_HPP"/>
    <property type="match status" value="1"/>
</dbReference>
<evidence type="ECO:0000259" key="2">
    <source>
        <dbReference type="Pfam" id="PF04982"/>
    </source>
</evidence>
<dbReference type="EMBL" id="MCRI01000011">
    <property type="protein sequence ID" value="ODN66944.1"/>
    <property type="molecule type" value="Genomic_DNA"/>
</dbReference>
<dbReference type="RefSeq" id="WP_084002976.1">
    <property type="nucleotide sequence ID" value="NZ_MCRI01000011.1"/>
</dbReference>
<feature type="transmembrane region" description="Helical" evidence="1">
    <location>
        <begin position="107"/>
        <end position="131"/>
    </location>
</feature>
<dbReference type="Proteomes" id="UP000094379">
    <property type="component" value="Unassembled WGS sequence"/>
</dbReference>
<dbReference type="PANTHER" id="PTHR33741:SF5">
    <property type="entry name" value="TRANSMEMBRANE PROTEIN DDB_G0269096-RELATED"/>
    <property type="match status" value="1"/>
</dbReference>
<protein>
    <submittedName>
        <fullName evidence="3">HPP family protein</fullName>
    </submittedName>
</protein>
<feature type="transmembrane region" description="Helical" evidence="1">
    <location>
        <begin position="74"/>
        <end position="95"/>
    </location>
</feature>
<proteinExistence type="predicted"/>
<feature type="domain" description="HPP transmembrane region" evidence="2">
    <location>
        <begin position="14"/>
        <end position="172"/>
    </location>
</feature>
<dbReference type="PANTHER" id="PTHR33741">
    <property type="entry name" value="TRANSMEMBRANE PROTEIN DDB_G0269096-RELATED"/>
    <property type="match status" value="1"/>
</dbReference>
<dbReference type="InterPro" id="IPR007065">
    <property type="entry name" value="HPP"/>
</dbReference>
<comment type="caution">
    <text evidence="3">The sequence shown here is derived from an EMBL/GenBank/DDBJ whole genome shotgun (WGS) entry which is preliminary data.</text>
</comment>
<accession>A0A1E3GSF2</accession>
<gene>
    <name evidence="3" type="ORF">A9E74_01338</name>
</gene>
<keyword evidence="1" id="KW-1133">Transmembrane helix</keyword>
<feature type="transmembrane region" description="Helical" evidence="1">
    <location>
        <begin position="49"/>
        <end position="68"/>
    </location>
</feature>
<name>A0A1E3GSF2_9GAMM</name>
<dbReference type="STRING" id="291169.A9E74_01338"/>
<sequence>MNSFKVLQKVLSNHPKSREIISASLGAFTAILLLMSLISRLQLTMEMELLVLASMGASTFLLFVLPHSPMAQPWPLMAGHLIAAVVGVNCNYWIADPIIATATAVGLSVFLMHLLHALHPPAAATAIIAVIGLPEHSAIAWQFVYAVVIINAGGLLFLSLLINNLLPGRHYPQRDSHHKHHQQFIKSADEKLLLNEADFHWALSQIDTVIDVSETDLVDLYEFAAEHAEQRNINQKNKN</sequence>
<dbReference type="AlphaFoldDB" id="A0A1E3GSF2"/>